<dbReference type="AlphaFoldDB" id="A0A1Y2K1M3"/>
<dbReference type="EMBL" id="LVJN01000020">
    <property type="protein sequence ID" value="OSM01930.1"/>
    <property type="molecule type" value="Genomic_DNA"/>
</dbReference>
<keyword evidence="2" id="KW-1185">Reference proteome</keyword>
<protein>
    <submittedName>
        <fullName evidence="1">Uncharacterized protein</fullName>
    </submittedName>
</protein>
<comment type="caution">
    <text evidence="1">The sequence shown here is derived from an EMBL/GenBank/DDBJ whole genome shotgun (WGS) entry which is preliminary data.</text>
</comment>
<sequence>MNAPIPGPIRPGATPRKFCNRMSSIAISPRPHRFCPSRKSAILPSCIHMFRPASPRRSGPGSRTCLFPPLPSALWRAISACCWPR</sequence>
<evidence type="ECO:0000313" key="1">
    <source>
        <dbReference type="EMBL" id="OSM01930.1"/>
    </source>
</evidence>
<dbReference type="Proteomes" id="UP000194003">
    <property type="component" value="Unassembled WGS sequence"/>
</dbReference>
<proteinExistence type="predicted"/>
<reference evidence="1 2" key="1">
    <citation type="journal article" date="2016" name="BMC Genomics">
        <title>Combined genomic and structural analyses of a cultured magnetotactic bacterium reveals its niche adaptation to a dynamic environment.</title>
        <authorList>
            <person name="Araujo A.C."/>
            <person name="Morillo V."/>
            <person name="Cypriano J."/>
            <person name="Teixeira L.C."/>
            <person name="Leao P."/>
            <person name="Lyra S."/>
            <person name="Almeida L.G."/>
            <person name="Bazylinski D.A."/>
            <person name="Vasconcellos A.T."/>
            <person name="Abreu F."/>
            <person name="Lins U."/>
        </authorList>
    </citation>
    <scope>NUCLEOTIDE SEQUENCE [LARGE SCALE GENOMIC DNA]</scope>
    <source>
        <strain evidence="1 2">IT-1</strain>
    </source>
</reference>
<gene>
    <name evidence="1" type="ORF">MAIT1_01997</name>
</gene>
<evidence type="ECO:0000313" key="2">
    <source>
        <dbReference type="Proteomes" id="UP000194003"/>
    </source>
</evidence>
<accession>A0A1Y2K1M3</accession>
<name>A0A1Y2K1M3_9PROT</name>
<dbReference type="STRING" id="1434232.MAIT1_01997"/>
<organism evidence="1 2">
    <name type="scientific">Magnetofaba australis IT-1</name>
    <dbReference type="NCBI Taxonomy" id="1434232"/>
    <lineage>
        <taxon>Bacteria</taxon>
        <taxon>Pseudomonadati</taxon>
        <taxon>Pseudomonadota</taxon>
        <taxon>Magnetococcia</taxon>
        <taxon>Magnetococcales</taxon>
        <taxon>Magnetococcaceae</taxon>
        <taxon>Magnetofaba</taxon>
    </lineage>
</organism>